<evidence type="ECO:0000313" key="1">
    <source>
        <dbReference type="EMBL" id="KAJ2798353.1"/>
    </source>
</evidence>
<dbReference type="EMBL" id="JANBUN010001387">
    <property type="protein sequence ID" value="KAJ2798353.1"/>
    <property type="molecule type" value="Genomic_DNA"/>
</dbReference>
<evidence type="ECO:0000313" key="2">
    <source>
        <dbReference type="Proteomes" id="UP001140087"/>
    </source>
</evidence>
<protein>
    <submittedName>
        <fullName evidence="1">Uncharacterized protein</fullName>
    </submittedName>
</protein>
<sequence>MSYDEVQLLVVNMNHKSFKPATTAADNAKHFFHGSVKTDGVSLSVIKMTKEAKSSQRVRQKLKEGQVAKPKQHSRKKRKWPGG</sequence>
<organism evidence="1 2">
    <name type="scientific">Coemansia helicoidea</name>
    <dbReference type="NCBI Taxonomy" id="1286919"/>
    <lineage>
        <taxon>Eukaryota</taxon>
        <taxon>Fungi</taxon>
        <taxon>Fungi incertae sedis</taxon>
        <taxon>Zoopagomycota</taxon>
        <taxon>Kickxellomycotina</taxon>
        <taxon>Kickxellomycetes</taxon>
        <taxon>Kickxellales</taxon>
        <taxon>Kickxellaceae</taxon>
        <taxon>Coemansia</taxon>
    </lineage>
</organism>
<accession>A0ACC1KZU4</accession>
<gene>
    <name evidence="1" type="ORF">H4R21_003966</name>
</gene>
<feature type="non-terminal residue" evidence="1">
    <location>
        <position position="83"/>
    </location>
</feature>
<reference evidence="1" key="1">
    <citation type="submission" date="2022-07" db="EMBL/GenBank/DDBJ databases">
        <title>Phylogenomic reconstructions and comparative analyses of Kickxellomycotina fungi.</title>
        <authorList>
            <person name="Reynolds N.K."/>
            <person name="Stajich J.E."/>
            <person name="Barry K."/>
            <person name="Grigoriev I.V."/>
            <person name="Crous P."/>
            <person name="Smith M.E."/>
        </authorList>
    </citation>
    <scope>NUCLEOTIDE SEQUENCE</scope>
    <source>
        <strain evidence="1">BCRC 34780</strain>
    </source>
</reference>
<keyword evidence="2" id="KW-1185">Reference proteome</keyword>
<comment type="caution">
    <text evidence="1">The sequence shown here is derived from an EMBL/GenBank/DDBJ whole genome shotgun (WGS) entry which is preliminary data.</text>
</comment>
<name>A0ACC1KZU4_9FUNG</name>
<dbReference type="Proteomes" id="UP001140087">
    <property type="component" value="Unassembled WGS sequence"/>
</dbReference>
<proteinExistence type="predicted"/>